<dbReference type="Proteomes" id="UP000844228">
    <property type="component" value="Unassembled WGS sequence"/>
</dbReference>
<dbReference type="CDD" id="cd01427">
    <property type="entry name" value="HAD_like"/>
    <property type="match status" value="1"/>
</dbReference>
<dbReference type="InterPro" id="IPR023214">
    <property type="entry name" value="HAD_sf"/>
</dbReference>
<dbReference type="Proteomes" id="UP000528504">
    <property type="component" value="Unassembled WGS sequence"/>
</dbReference>
<evidence type="ECO:0000256" key="3">
    <source>
        <dbReference type="ARBA" id="ARBA00022842"/>
    </source>
</evidence>
<reference evidence="6 16" key="6">
    <citation type="submission" date="2019-04" db="EMBL/GenBank/DDBJ databases">
        <authorList>
            <consortium name="NARMS: The National Antimicrobial Resistance Monitoring System"/>
        </authorList>
    </citation>
    <scope>NUCLEOTIDE SEQUENCE [LARGE SCALE GENOMIC DNA]</scope>
    <source>
        <strain evidence="6 16">FSIS11919500</strain>
    </source>
</reference>
<reference evidence="8" key="4">
    <citation type="submission" date="2018-08" db="EMBL/GenBank/DDBJ databases">
        <authorList>
            <consortium name="NCBI Pathogen Detection Project"/>
        </authorList>
    </citation>
    <scope>NUCLEOTIDE SEQUENCE</scope>
    <source>
        <strain evidence="8">W1_5_ERB1</strain>
    </source>
</reference>
<dbReference type="InterPro" id="IPR022565">
    <property type="entry name" value="DUF2608"/>
</dbReference>
<dbReference type="RefSeq" id="WP_001060171.1">
    <property type="nucleotide sequence ID" value="NZ_AP022107.1"/>
</dbReference>
<reference evidence="14 15" key="5">
    <citation type="submission" date="2018-08" db="EMBL/GenBank/DDBJ databases">
        <authorList>
            <consortium name="GenomeTrakr network: Whole genome sequencing for foodborne pathogen traceback"/>
        </authorList>
    </citation>
    <scope>NUCLEOTIDE SEQUENCE [LARGE SCALE GENOMIC DNA]</scope>
    <source>
        <strain evidence="5 14">AZ-TG102963</strain>
        <strain evidence="7 15">AZ-TG60901</strain>
    </source>
</reference>
<evidence type="ECO:0000313" key="12">
    <source>
        <dbReference type="Proteomes" id="UP000186595"/>
    </source>
</evidence>
<evidence type="ECO:0000256" key="1">
    <source>
        <dbReference type="ARBA" id="ARBA00022723"/>
    </source>
</evidence>
<dbReference type="EMBL" id="MPGR01000001">
    <property type="protein sequence ID" value="OKB73758.1"/>
    <property type="molecule type" value="Genomic_DNA"/>
</dbReference>
<evidence type="ECO:0000256" key="2">
    <source>
        <dbReference type="ARBA" id="ARBA00022729"/>
    </source>
</evidence>
<evidence type="ECO:0000313" key="8">
    <source>
        <dbReference type="EMBL" id="HAH1419011.1"/>
    </source>
</evidence>
<sequence length="289" mass="32956">MNNKFKIILWMILSALPALSYAQVKNIVTGEYSAVSKIITEKETLYPSDKILLVFDIDNTLLTSGTRIGGDIWYQWQTDKLPLKPDDSQKVPCLYENTISMLYELSPMQLTEPQLPTMLKQWQQKHTAFALTSRAPDTLFPTLRELKRNGIDFSSSALRKKEDTLPPFEKGKLKRSWLYSQGVFFSSGQDKGVILDYMLDKMGNKYDAIVFIDDGQANIHAMTKMFSKDKWSSTDFTIIHYTRVEDELIKQQGAVITTAQAEKMATDWKTLAGSLATLFPDRNKLCPIK</sequence>
<reference evidence="11 13" key="3">
    <citation type="submission" date="2018-06" db="EMBL/GenBank/DDBJ databases">
        <authorList>
            <consortium name="Pathogen Informatics"/>
            <person name="Doyle S."/>
        </authorList>
    </citation>
    <scope>NUCLEOTIDE SEQUENCE [LARGE SCALE GENOMIC DNA]</scope>
    <source>
        <strain evidence="11 13">NCTC8985</strain>
    </source>
</reference>
<dbReference type="EMBL" id="JAOVKC010000002">
    <property type="protein sequence ID" value="MCV5620767.1"/>
    <property type="molecule type" value="Genomic_DNA"/>
</dbReference>
<dbReference type="EMBL" id="DABALL010000012">
    <property type="protein sequence ID" value="HAH1419011.1"/>
    <property type="molecule type" value="Genomic_DNA"/>
</dbReference>
<evidence type="ECO:0000313" key="7">
    <source>
        <dbReference type="EMBL" id="EFM0516203.1"/>
    </source>
</evidence>
<evidence type="ECO:0000313" key="5">
    <source>
        <dbReference type="EMBL" id="EFA9844399.1"/>
    </source>
</evidence>
<name>A0A0H0RMQ7_ECOLX</name>
<evidence type="ECO:0000313" key="9">
    <source>
        <dbReference type="EMBL" id="MCV5620767.1"/>
    </source>
</evidence>
<accession>A0A0H0RMQ7</accession>
<dbReference type="Proteomes" id="UP000254405">
    <property type="component" value="Unassembled WGS sequence"/>
</dbReference>
<evidence type="ECO:0000313" key="14">
    <source>
        <dbReference type="Proteomes" id="UP000523388"/>
    </source>
</evidence>
<dbReference type="EMBL" id="UGCO01000001">
    <property type="protein sequence ID" value="STI79956.1"/>
    <property type="molecule type" value="Genomic_DNA"/>
</dbReference>
<keyword evidence="3" id="KW-0460">Magnesium</keyword>
<gene>
    <name evidence="10" type="ORF">BMT50_13685</name>
    <name evidence="5" type="ORF">C1Q91_000716</name>
    <name evidence="7" type="ORF">CF22_002197</name>
    <name evidence="6" type="ORF">E5H86_19285</name>
    <name evidence="8" type="ORF">HHH44_002407</name>
    <name evidence="11" type="ORF">NCTC8985_05368</name>
    <name evidence="9" type="ORF">OFN31_03105</name>
</gene>
<dbReference type="EMBL" id="AATJQG010000008">
    <property type="protein sequence ID" value="EFM0516203.1"/>
    <property type="molecule type" value="Genomic_DNA"/>
</dbReference>
<feature type="signal peptide" evidence="4">
    <location>
        <begin position="1"/>
        <end position="22"/>
    </location>
</feature>
<reference evidence="8" key="2">
    <citation type="journal article" date="2018" name="Genome Biol.">
        <title>SKESA: strategic k-mer extension for scrupulous assemblies.</title>
        <authorList>
            <person name="Souvorov A."/>
            <person name="Agarwala R."/>
            <person name="Lipman D.J."/>
        </authorList>
    </citation>
    <scope>NUCLEOTIDE SEQUENCE [LARGE SCALE GENOMIC DNA]</scope>
    <source>
        <strain evidence="8">W1_5_ERB1</strain>
    </source>
</reference>
<reference evidence="9" key="7">
    <citation type="submission" date="2023-06" db="EMBL/GenBank/DDBJ databases">
        <title>Deciphering the underlying mechanisms mediating the transmission of blaNDM gene from human to animals in China.</title>
        <authorList>
            <person name="Chen K."/>
            <person name="Chen S."/>
        </authorList>
    </citation>
    <scope>NUCLEOTIDE SEQUENCE</scope>
    <source>
        <strain evidence="9">1199</strain>
    </source>
</reference>
<dbReference type="Proteomes" id="UP000531916">
    <property type="component" value="Unassembled WGS sequence"/>
</dbReference>
<evidence type="ECO:0000256" key="4">
    <source>
        <dbReference type="SAM" id="SignalP"/>
    </source>
</evidence>
<evidence type="ECO:0000313" key="6">
    <source>
        <dbReference type="EMBL" id="EFC2247911.1"/>
    </source>
</evidence>
<dbReference type="EMBL" id="AASEPP010000035">
    <property type="protein sequence ID" value="EFC2247911.1"/>
    <property type="molecule type" value="Genomic_DNA"/>
</dbReference>
<dbReference type="InterPro" id="IPR036412">
    <property type="entry name" value="HAD-like_sf"/>
</dbReference>
<protein>
    <submittedName>
        <fullName evidence="6">DUF2608 domain-containing protein</fullName>
    </submittedName>
    <submittedName>
        <fullName evidence="11">Outer membrane protein</fullName>
    </submittedName>
</protein>
<evidence type="ECO:0000313" key="16">
    <source>
        <dbReference type="Proteomes" id="UP000531916"/>
    </source>
</evidence>
<organism evidence="6 16">
    <name type="scientific">Escherichia coli</name>
    <dbReference type="NCBI Taxonomy" id="562"/>
    <lineage>
        <taxon>Bacteria</taxon>
        <taxon>Pseudomonadati</taxon>
        <taxon>Pseudomonadota</taxon>
        <taxon>Gammaproteobacteria</taxon>
        <taxon>Enterobacterales</taxon>
        <taxon>Enterobacteriaceae</taxon>
        <taxon>Escherichia</taxon>
    </lineage>
</organism>
<evidence type="ECO:0000313" key="13">
    <source>
        <dbReference type="Proteomes" id="UP000254405"/>
    </source>
</evidence>
<evidence type="ECO:0000313" key="15">
    <source>
        <dbReference type="Proteomes" id="UP000528504"/>
    </source>
</evidence>
<dbReference type="Proteomes" id="UP001208624">
    <property type="component" value="Unassembled WGS sequence"/>
</dbReference>
<dbReference type="GO" id="GO:0046872">
    <property type="term" value="F:metal ion binding"/>
    <property type="evidence" value="ECO:0007669"/>
    <property type="project" value="UniProtKB-KW"/>
</dbReference>
<keyword evidence="2 4" id="KW-0732">Signal</keyword>
<evidence type="ECO:0000313" key="11">
    <source>
        <dbReference type="EMBL" id="STI79956.1"/>
    </source>
</evidence>
<dbReference type="SUPFAM" id="SSF56784">
    <property type="entry name" value="HAD-like"/>
    <property type="match status" value="1"/>
</dbReference>
<dbReference type="Proteomes" id="UP000186595">
    <property type="component" value="Unassembled WGS sequence"/>
</dbReference>
<dbReference type="Gene3D" id="3.40.50.1000">
    <property type="entry name" value="HAD superfamily/HAD-like"/>
    <property type="match status" value="1"/>
</dbReference>
<dbReference type="Pfam" id="PF11019">
    <property type="entry name" value="DUF2608"/>
    <property type="match status" value="1"/>
</dbReference>
<keyword evidence="1" id="KW-0479">Metal-binding</keyword>
<dbReference type="AlphaFoldDB" id="A0A0H0RMQ7"/>
<dbReference type="EMBL" id="AASCJS010000003">
    <property type="protein sequence ID" value="EFA9844399.1"/>
    <property type="molecule type" value="Genomic_DNA"/>
</dbReference>
<reference evidence="10 12" key="1">
    <citation type="submission" date="2016-11" db="EMBL/GenBank/DDBJ databases">
        <title>Draft genome sequences of five Shigatoxin-producing Escherichia coli isolates harboring the new recently described Subtilase cytotoxin allelic variant subAB2-3.</title>
        <authorList>
            <person name="Tasara T."/>
            <person name="Fierz L."/>
            <person name="Klumpp J."/>
            <person name="Schmidt H."/>
            <person name="Stephan R."/>
        </authorList>
    </citation>
    <scope>NUCLEOTIDE SEQUENCE [LARGE SCALE GENOMIC DNA]</scope>
    <source>
        <strain evidence="10 12">453</strain>
    </source>
</reference>
<evidence type="ECO:0000313" key="10">
    <source>
        <dbReference type="EMBL" id="OKB73758.1"/>
    </source>
</evidence>
<proteinExistence type="predicted"/>
<feature type="chain" id="PRO_5015039785" evidence="4">
    <location>
        <begin position="23"/>
        <end position="289"/>
    </location>
</feature>
<dbReference type="Proteomes" id="UP000523388">
    <property type="component" value="Unassembled WGS sequence"/>
</dbReference>